<dbReference type="Pfam" id="PF00890">
    <property type="entry name" value="FAD_binding_2"/>
    <property type="match status" value="1"/>
</dbReference>
<comment type="catalytic activity">
    <reaction evidence="9">
        <text>L-aspartate + O2 = iminosuccinate + H2O2</text>
        <dbReference type="Rhea" id="RHEA:25876"/>
        <dbReference type="ChEBI" id="CHEBI:15379"/>
        <dbReference type="ChEBI" id="CHEBI:16240"/>
        <dbReference type="ChEBI" id="CHEBI:29991"/>
        <dbReference type="ChEBI" id="CHEBI:77875"/>
        <dbReference type="EC" id="1.4.3.16"/>
    </reaction>
    <physiologicalReaction direction="left-to-right" evidence="9">
        <dbReference type="Rhea" id="RHEA:25877"/>
    </physiologicalReaction>
</comment>
<evidence type="ECO:0000256" key="8">
    <source>
        <dbReference type="ARBA" id="ARBA00023002"/>
    </source>
</evidence>
<keyword evidence="8 11" id="KW-0560">Oxidoreductase</keyword>
<keyword evidence="6 11" id="KW-0662">Pyridine nucleotide biosynthesis</keyword>
<name>A0ABU9HUK2_9FLAO</name>
<protein>
    <recommendedName>
        <fullName evidence="4 10">L-aspartate oxidase</fullName>
        <ecNumber evidence="4 10">1.4.3.16</ecNumber>
    </recommendedName>
</protein>
<comment type="function">
    <text evidence="11">Catalyzes the oxidation of L-aspartate to iminoaspartate.</text>
</comment>
<keyword evidence="14" id="KW-1185">Reference proteome</keyword>
<evidence type="ECO:0000256" key="11">
    <source>
        <dbReference type="RuleBase" id="RU362049"/>
    </source>
</evidence>
<dbReference type="SUPFAM" id="SSF51905">
    <property type="entry name" value="FAD/NAD(P)-binding domain"/>
    <property type="match status" value="1"/>
</dbReference>
<evidence type="ECO:0000259" key="12">
    <source>
        <dbReference type="Pfam" id="PF00890"/>
    </source>
</evidence>
<dbReference type="PANTHER" id="PTHR42716:SF2">
    <property type="entry name" value="L-ASPARTATE OXIDASE, CHLOROPLASTIC"/>
    <property type="match status" value="1"/>
</dbReference>
<dbReference type="InterPro" id="IPR005288">
    <property type="entry name" value="NadB"/>
</dbReference>
<dbReference type="EMBL" id="JBBYHR010000003">
    <property type="protein sequence ID" value="MEL1243827.1"/>
    <property type="molecule type" value="Genomic_DNA"/>
</dbReference>
<proteinExistence type="inferred from homology"/>
<gene>
    <name evidence="13" type="primary">nadB</name>
    <name evidence="13" type="ORF">AAEO56_06095</name>
</gene>
<dbReference type="EC" id="1.4.3.16" evidence="4 10"/>
<evidence type="ECO:0000256" key="5">
    <source>
        <dbReference type="ARBA" id="ARBA00022630"/>
    </source>
</evidence>
<evidence type="ECO:0000256" key="1">
    <source>
        <dbReference type="ARBA" id="ARBA00001974"/>
    </source>
</evidence>
<comment type="similarity">
    <text evidence="3 11">Belongs to the FAD-dependent oxidoreductase 2 family. NadB subfamily.</text>
</comment>
<dbReference type="Gene3D" id="3.90.700.10">
    <property type="entry name" value="Succinate dehydrogenase/fumarate reductase flavoprotein, catalytic domain"/>
    <property type="match status" value="1"/>
</dbReference>
<dbReference type="SUPFAM" id="SSF56425">
    <property type="entry name" value="Succinate dehydrogenase/fumarate reductase flavoprotein, catalytic domain"/>
    <property type="match status" value="1"/>
</dbReference>
<comment type="pathway">
    <text evidence="2 11">Cofactor biosynthesis; NAD(+) biosynthesis; iminoaspartate from L-aspartate (oxidase route): step 1/1.</text>
</comment>
<evidence type="ECO:0000256" key="6">
    <source>
        <dbReference type="ARBA" id="ARBA00022642"/>
    </source>
</evidence>
<evidence type="ECO:0000313" key="14">
    <source>
        <dbReference type="Proteomes" id="UP001464555"/>
    </source>
</evidence>
<dbReference type="Proteomes" id="UP001464555">
    <property type="component" value="Unassembled WGS sequence"/>
</dbReference>
<feature type="domain" description="FAD-dependent oxidoreductase 2 FAD-binding" evidence="12">
    <location>
        <begin position="5"/>
        <end position="383"/>
    </location>
</feature>
<dbReference type="InterPro" id="IPR027477">
    <property type="entry name" value="Succ_DH/fumarate_Rdtase_cat_sf"/>
</dbReference>
<dbReference type="NCBIfam" id="TIGR00551">
    <property type="entry name" value="nadB"/>
    <property type="match status" value="1"/>
</dbReference>
<evidence type="ECO:0000256" key="3">
    <source>
        <dbReference type="ARBA" id="ARBA00008562"/>
    </source>
</evidence>
<evidence type="ECO:0000256" key="7">
    <source>
        <dbReference type="ARBA" id="ARBA00022827"/>
    </source>
</evidence>
<comment type="cofactor">
    <cofactor evidence="1 11">
        <name>FAD</name>
        <dbReference type="ChEBI" id="CHEBI:57692"/>
    </cofactor>
</comment>
<organism evidence="13 14">
    <name type="scientific">Flavobacterium arundinis</name>
    <dbReference type="NCBI Taxonomy" id="3139143"/>
    <lineage>
        <taxon>Bacteria</taxon>
        <taxon>Pseudomonadati</taxon>
        <taxon>Bacteroidota</taxon>
        <taxon>Flavobacteriia</taxon>
        <taxon>Flavobacteriales</taxon>
        <taxon>Flavobacteriaceae</taxon>
        <taxon>Flavobacterium</taxon>
    </lineage>
</organism>
<dbReference type="InterPro" id="IPR003953">
    <property type="entry name" value="FAD-dep_OxRdtase_2_FAD-bd"/>
</dbReference>
<evidence type="ECO:0000256" key="9">
    <source>
        <dbReference type="ARBA" id="ARBA00048305"/>
    </source>
</evidence>
<evidence type="ECO:0000256" key="10">
    <source>
        <dbReference type="NCBIfam" id="TIGR00551"/>
    </source>
</evidence>
<reference evidence="13 14" key="1">
    <citation type="submission" date="2024-04" db="EMBL/GenBank/DDBJ databases">
        <title>Flavobacterium sp. DGU11 16S ribosomal RNA gene Genome sequencing and assembly.</title>
        <authorList>
            <person name="Park S."/>
        </authorList>
    </citation>
    <scope>NUCLEOTIDE SEQUENCE [LARGE SCALE GENOMIC DNA]</scope>
    <source>
        <strain evidence="13 14">DGU11</strain>
    </source>
</reference>
<comment type="subcellular location">
    <subcellularLocation>
        <location evidence="11">Cytoplasm</location>
    </subcellularLocation>
</comment>
<evidence type="ECO:0000313" key="13">
    <source>
        <dbReference type="EMBL" id="MEL1243827.1"/>
    </source>
</evidence>
<dbReference type="RefSeq" id="WP_341696145.1">
    <property type="nucleotide sequence ID" value="NZ_JBBYHR010000003.1"/>
</dbReference>
<dbReference type="PANTHER" id="PTHR42716">
    <property type="entry name" value="L-ASPARTATE OXIDASE"/>
    <property type="match status" value="1"/>
</dbReference>
<dbReference type="InterPro" id="IPR036188">
    <property type="entry name" value="FAD/NAD-bd_sf"/>
</dbReference>
<dbReference type="PIRSF" id="PIRSF000171">
    <property type="entry name" value="SDHA_APRA_LASPO"/>
    <property type="match status" value="1"/>
</dbReference>
<keyword evidence="5 11" id="KW-0285">Flavoprotein</keyword>
<dbReference type="Gene3D" id="3.50.50.60">
    <property type="entry name" value="FAD/NAD(P)-binding domain"/>
    <property type="match status" value="1"/>
</dbReference>
<comment type="caution">
    <text evidence="13">The sequence shown here is derived from an EMBL/GenBank/DDBJ whole genome shotgun (WGS) entry which is preliminary data.</text>
</comment>
<keyword evidence="7 11" id="KW-0274">FAD</keyword>
<evidence type="ECO:0000256" key="4">
    <source>
        <dbReference type="ARBA" id="ARBA00012173"/>
    </source>
</evidence>
<dbReference type="PRINTS" id="PR00368">
    <property type="entry name" value="FADPNR"/>
</dbReference>
<dbReference type="GO" id="GO:0008734">
    <property type="term" value="F:L-aspartate oxidase activity"/>
    <property type="evidence" value="ECO:0007669"/>
    <property type="project" value="UniProtKB-EC"/>
</dbReference>
<accession>A0ABU9HUK2</accession>
<evidence type="ECO:0000256" key="2">
    <source>
        <dbReference type="ARBA" id="ARBA00004950"/>
    </source>
</evidence>
<sequence>MVKTDILVIGTGIAGLSFAIKTAMKRADLHITIMTKDTAEVTNTRYAQGGIAAVMDRLNDSFNRHVQDTLQAGGGFCDQEVVRMVVHQAPDRLQELVELGVKFDMNNNQWDLALEGGHTAHRILHHGDITGLEIESALLNAVHKLSNITLLEKHFVIDLVVEKDNSDKKCIGAFYFDDTNIIRYIRAKETVLSTGGCGQVFRNTTNSHIATGDGVAIAYRANALVEDMQYIQFHPTALYEPGKNPYFLLTEALRGSGAHVVNDEGKRFLFQYDVRGELATRDIVSKAIGTELQKSCRQHVYLDCRHIDRHAFKTHFPAILSYCTGKGMDPFTSLLPIVPVAHYQCGGVTVNKHGQTRVTGLYAIGECAKTGLHGSNRLASNSLLEAVVYAHQAAEKICSTIDDMSFSAKVYIRKYHNGLLKADNRKINAIKKELQEIMASYNADNDSSNTALARLKDLKYTTSSLYNNDDLTVPIIELINMLTVATLIIEHSKKNNLITF</sequence>